<dbReference type="AlphaFoldDB" id="A0A9D4GHB8"/>
<evidence type="ECO:0000313" key="3">
    <source>
        <dbReference type="Proteomes" id="UP000828390"/>
    </source>
</evidence>
<proteinExistence type="predicted"/>
<comment type="caution">
    <text evidence="2">The sequence shown here is derived from an EMBL/GenBank/DDBJ whole genome shotgun (WGS) entry which is preliminary data.</text>
</comment>
<keyword evidence="3" id="KW-1185">Reference proteome</keyword>
<organism evidence="2 3">
    <name type="scientific">Dreissena polymorpha</name>
    <name type="common">Zebra mussel</name>
    <name type="synonym">Mytilus polymorpha</name>
    <dbReference type="NCBI Taxonomy" id="45954"/>
    <lineage>
        <taxon>Eukaryota</taxon>
        <taxon>Metazoa</taxon>
        <taxon>Spiralia</taxon>
        <taxon>Lophotrochozoa</taxon>
        <taxon>Mollusca</taxon>
        <taxon>Bivalvia</taxon>
        <taxon>Autobranchia</taxon>
        <taxon>Heteroconchia</taxon>
        <taxon>Euheterodonta</taxon>
        <taxon>Imparidentia</taxon>
        <taxon>Neoheterodontei</taxon>
        <taxon>Myida</taxon>
        <taxon>Dreissenoidea</taxon>
        <taxon>Dreissenidae</taxon>
        <taxon>Dreissena</taxon>
    </lineage>
</organism>
<evidence type="ECO:0000313" key="2">
    <source>
        <dbReference type="EMBL" id="KAH3814007.1"/>
    </source>
</evidence>
<keyword evidence="1" id="KW-0812">Transmembrane</keyword>
<dbReference type="PROSITE" id="PS51257">
    <property type="entry name" value="PROKAR_LIPOPROTEIN"/>
    <property type="match status" value="1"/>
</dbReference>
<gene>
    <name evidence="2" type="ORF">DPMN_142483</name>
</gene>
<keyword evidence="1" id="KW-1133">Transmembrane helix</keyword>
<dbReference type="Proteomes" id="UP000828390">
    <property type="component" value="Unassembled WGS sequence"/>
</dbReference>
<feature type="transmembrane region" description="Helical" evidence="1">
    <location>
        <begin position="47"/>
        <end position="68"/>
    </location>
</feature>
<protein>
    <submittedName>
        <fullName evidence="2">Uncharacterized protein</fullName>
    </submittedName>
</protein>
<accession>A0A9D4GHB8</accession>
<sequence length="185" mass="20421">MCSSQAKDIINAASTTLWTSTGCTAEEGYDETHFYVDVQYQRSSSSVGAAAGGAVGGMLLAVILVMLWKYRKAFKRQPGEGAHYDDLFNRQVNVPAANTSSEYETYNVESQHTNQYETLAETSFHEYSVLSPGGKQDYSVKNRATQVTETDRAIVNQENAHVNLSFSETQISFDFVIGVITSIFL</sequence>
<reference evidence="2" key="2">
    <citation type="submission" date="2020-11" db="EMBL/GenBank/DDBJ databases">
        <authorList>
            <person name="McCartney M.A."/>
            <person name="Auch B."/>
            <person name="Kono T."/>
            <person name="Mallez S."/>
            <person name="Becker A."/>
            <person name="Gohl D.M."/>
            <person name="Silverstein K.A.T."/>
            <person name="Koren S."/>
            <person name="Bechman K.B."/>
            <person name="Herman A."/>
            <person name="Abrahante J.E."/>
            <person name="Garbe J."/>
        </authorList>
    </citation>
    <scope>NUCLEOTIDE SEQUENCE</scope>
    <source>
        <strain evidence="2">Duluth1</strain>
        <tissue evidence="2">Whole animal</tissue>
    </source>
</reference>
<name>A0A9D4GHB8_DREPO</name>
<dbReference type="EMBL" id="JAIWYP010000006">
    <property type="protein sequence ID" value="KAH3814007.1"/>
    <property type="molecule type" value="Genomic_DNA"/>
</dbReference>
<evidence type="ECO:0000256" key="1">
    <source>
        <dbReference type="SAM" id="Phobius"/>
    </source>
</evidence>
<keyword evidence="1" id="KW-0472">Membrane</keyword>
<reference evidence="2" key="1">
    <citation type="journal article" date="2019" name="bioRxiv">
        <title>The Genome of the Zebra Mussel, Dreissena polymorpha: A Resource for Invasive Species Research.</title>
        <authorList>
            <person name="McCartney M.A."/>
            <person name="Auch B."/>
            <person name="Kono T."/>
            <person name="Mallez S."/>
            <person name="Zhang Y."/>
            <person name="Obille A."/>
            <person name="Becker A."/>
            <person name="Abrahante J.E."/>
            <person name="Garbe J."/>
            <person name="Badalamenti J.P."/>
            <person name="Herman A."/>
            <person name="Mangelson H."/>
            <person name="Liachko I."/>
            <person name="Sullivan S."/>
            <person name="Sone E.D."/>
            <person name="Koren S."/>
            <person name="Silverstein K.A.T."/>
            <person name="Beckman K.B."/>
            <person name="Gohl D.M."/>
        </authorList>
    </citation>
    <scope>NUCLEOTIDE SEQUENCE</scope>
    <source>
        <strain evidence="2">Duluth1</strain>
        <tissue evidence="2">Whole animal</tissue>
    </source>
</reference>